<evidence type="ECO:0000313" key="4">
    <source>
        <dbReference type="Proteomes" id="UP000318437"/>
    </source>
</evidence>
<dbReference type="OrthoDB" id="264874at2"/>
<evidence type="ECO:0000256" key="2">
    <source>
        <dbReference type="SAM" id="Phobius"/>
    </source>
</evidence>
<sequence>MPTAQSTSVTEKVQRGKKYQLSVNTYDRTATMIIALLILVGFAVLGLMIVFFADKFKSSVQPIPVVPVEATSANANQGLAAEPDPPGSEEAEELEDPQLEDMLETLTDAVTAKEVLLSDQDLEAEDIAGKGKGLGDARMAGTGNDGVIERVPRWERWKFRFEPKSPSEFAEWLDYNKIEIGVLGRDNLVHYAFDLSKSNKQTRVGEPTKDSRGYTSAADGPMPALTERLAREAGVAKEGNIVLLFYPFEVESILWTLENKYSDGRDVNTIRETVFTVVHDGSQFVFEVVDQRYF</sequence>
<keyword evidence="2" id="KW-0812">Transmembrane</keyword>
<dbReference type="AlphaFoldDB" id="A0A5C6CRX6"/>
<feature type="region of interest" description="Disordered" evidence="1">
    <location>
        <begin position="74"/>
        <end position="94"/>
    </location>
</feature>
<feature type="transmembrane region" description="Helical" evidence="2">
    <location>
        <begin position="30"/>
        <end position="53"/>
    </location>
</feature>
<evidence type="ECO:0000313" key="3">
    <source>
        <dbReference type="EMBL" id="TWU27252.1"/>
    </source>
</evidence>
<gene>
    <name evidence="3" type="ORF">Pla144_20240</name>
</gene>
<proteinExistence type="predicted"/>
<dbReference type="Proteomes" id="UP000318437">
    <property type="component" value="Unassembled WGS sequence"/>
</dbReference>
<dbReference type="RefSeq" id="WP_146450477.1">
    <property type="nucleotide sequence ID" value="NZ_SJPS01000003.1"/>
</dbReference>
<organism evidence="3 4">
    <name type="scientific">Bythopirellula polymerisocia</name>
    <dbReference type="NCBI Taxonomy" id="2528003"/>
    <lineage>
        <taxon>Bacteria</taxon>
        <taxon>Pseudomonadati</taxon>
        <taxon>Planctomycetota</taxon>
        <taxon>Planctomycetia</taxon>
        <taxon>Pirellulales</taxon>
        <taxon>Lacipirellulaceae</taxon>
        <taxon>Bythopirellula</taxon>
    </lineage>
</organism>
<protein>
    <submittedName>
        <fullName evidence="3">Uncharacterized protein</fullName>
    </submittedName>
</protein>
<evidence type="ECO:0000256" key="1">
    <source>
        <dbReference type="SAM" id="MobiDB-lite"/>
    </source>
</evidence>
<keyword evidence="2" id="KW-0472">Membrane</keyword>
<keyword evidence="2" id="KW-1133">Transmembrane helix</keyword>
<keyword evidence="4" id="KW-1185">Reference proteome</keyword>
<name>A0A5C6CRX6_9BACT</name>
<dbReference type="EMBL" id="SJPS01000003">
    <property type="protein sequence ID" value="TWU27252.1"/>
    <property type="molecule type" value="Genomic_DNA"/>
</dbReference>
<reference evidence="3 4" key="1">
    <citation type="submission" date="2019-02" db="EMBL/GenBank/DDBJ databases">
        <title>Deep-cultivation of Planctomycetes and their phenomic and genomic characterization uncovers novel biology.</title>
        <authorList>
            <person name="Wiegand S."/>
            <person name="Jogler M."/>
            <person name="Boedeker C."/>
            <person name="Pinto D."/>
            <person name="Vollmers J."/>
            <person name="Rivas-Marin E."/>
            <person name="Kohn T."/>
            <person name="Peeters S.H."/>
            <person name="Heuer A."/>
            <person name="Rast P."/>
            <person name="Oberbeckmann S."/>
            <person name="Bunk B."/>
            <person name="Jeske O."/>
            <person name="Meyerdierks A."/>
            <person name="Storesund J.E."/>
            <person name="Kallscheuer N."/>
            <person name="Luecker S."/>
            <person name="Lage O.M."/>
            <person name="Pohl T."/>
            <person name="Merkel B.J."/>
            <person name="Hornburger P."/>
            <person name="Mueller R.-W."/>
            <person name="Bruemmer F."/>
            <person name="Labrenz M."/>
            <person name="Spormann A.M."/>
            <person name="Op Den Camp H."/>
            <person name="Overmann J."/>
            <person name="Amann R."/>
            <person name="Jetten M.S.M."/>
            <person name="Mascher T."/>
            <person name="Medema M.H."/>
            <person name="Devos D.P."/>
            <person name="Kaster A.-K."/>
            <person name="Ovreas L."/>
            <person name="Rohde M."/>
            <person name="Galperin M.Y."/>
            <person name="Jogler C."/>
        </authorList>
    </citation>
    <scope>NUCLEOTIDE SEQUENCE [LARGE SCALE GENOMIC DNA]</scope>
    <source>
        <strain evidence="3 4">Pla144</strain>
    </source>
</reference>
<accession>A0A5C6CRX6</accession>
<comment type="caution">
    <text evidence="3">The sequence shown here is derived from an EMBL/GenBank/DDBJ whole genome shotgun (WGS) entry which is preliminary data.</text>
</comment>